<dbReference type="Pfam" id="PF22669">
    <property type="entry name" value="Exo_endo_phos2"/>
    <property type="match status" value="2"/>
</dbReference>
<feature type="region of interest" description="Disordered" evidence="1">
    <location>
        <begin position="810"/>
        <end position="929"/>
    </location>
</feature>
<evidence type="ECO:0000256" key="1">
    <source>
        <dbReference type="SAM" id="MobiDB-lite"/>
    </source>
</evidence>
<dbReference type="InterPro" id="IPR046985">
    <property type="entry name" value="IP5"/>
</dbReference>
<protein>
    <recommendedName>
        <fullName evidence="2">Inositol polyphosphate-related phosphatase domain-containing protein</fullName>
    </recommendedName>
</protein>
<dbReference type="Proteomes" id="UP000094020">
    <property type="component" value="Chromosome 4"/>
</dbReference>
<feature type="region of interest" description="Disordered" evidence="1">
    <location>
        <begin position="185"/>
        <end position="312"/>
    </location>
</feature>
<dbReference type="SUPFAM" id="SSF56219">
    <property type="entry name" value="DNase I-like"/>
    <property type="match status" value="1"/>
</dbReference>
<feature type="region of interest" description="Disordered" evidence="1">
    <location>
        <begin position="431"/>
        <end position="452"/>
    </location>
</feature>
<dbReference type="SMART" id="SM00128">
    <property type="entry name" value="IPPc"/>
    <property type="match status" value="1"/>
</dbReference>
<feature type="compositionally biased region" description="Low complexity" evidence="1">
    <location>
        <begin position="330"/>
        <end position="343"/>
    </location>
</feature>
<feature type="compositionally biased region" description="Pro residues" evidence="1">
    <location>
        <begin position="344"/>
        <end position="356"/>
    </location>
</feature>
<reference evidence="3" key="2">
    <citation type="submission" date="2024-02" db="EMBL/GenBank/DDBJ databases">
        <title>Comparative genomics of Cryptococcus and Kwoniella reveals pathogenesis evolution and contrasting modes of karyotype evolution via chromosome fusion or intercentromeric recombination.</title>
        <authorList>
            <person name="Coelho M.A."/>
            <person name="David-Palma M."/>
            <person name="Shea T."/>
            <person name="Bowers K."/>
            <person name="McGinley-Smith S."/>
            <person name="Mohammad A.W."/>
            <person name="Gnirke A."/>
            <person name="Yurkov A.M."/>
            <person name="Nowrousian M."/>
            <person name="Sun S."/>
            <person name="Cuomo C.A."/>
            <person name="Heitman J."/>
        </authorList>
    </citation>
    <scope>NUCLEOTIDE SEQUENCE</scope>
    <source>
        <strain evidence="3">CBS 10737</strain>
    </source>
</reference>
<evidence type="ECO:0000259" key="2">
    <source>
        <dbReference type="SMART" id="SM00128"/>
    </source>
</evidence>
<dbReference type="PANTHER" id="PTHR11200:SF275">
    <property type="entry name" value="LD06095P"/>
    <property type="match status" value="1"/>
</dbReference>
<feature type="compositionally biased region" description="Acidic residues" evidence="1">
    <location>
        <begin position="918"/>
        <end position="929"/>
    </location>
</feature>
<name>A0AAJ8MN36_9TREE</name>
<feature type="compositionally biased region" description="Basic and acidic residues" evidence="1">
    <location>
        <begin position="1214"/>
        <end position="1228"/>
    </location>
</feature>
<dbReference type="GO" id="GO:0046856">
    <property type="term" value="P:phosphatidylinositol dephosphorylation"/>
    <property type="evidence" value="ECO:0007669"/>
    <property type="project" value="InterPro"/>
</dbReference>
<dbReference type="GO" id="GO:0004439">
    <property type="term" value="F:phosphatidylinositol-4,5-bisphosphate 5-phosphatase activity"/>
    <property type="evidence" value="ECO:0007669"/>
    <property type="project" value="TreeGrafter"/>
</dbReference>
<reference evidence="3" key="1">
    <citation type="submission" date="2013-07" db="EMBL/GenBank/DDBJ databases">
        <authorList>
            <consortium name="The Broad Institute Genome Sequencing Platform"/>
            <person name="Cuomo C."/>
            <person name="Litvintseva A."/>
            <person name="Chen Y."/>
            <person name="Heitman J."/>
            <person name="Sun S."/>
            <person name="Springer D."/>
            <person name="Dromer F."/>
            <person name="Young S.K."/>
            <person name="Zeng Q."/>
            <person name="Gargeya S."/>
            <person name="Fitzgerald M."/>
            <person name="Abouelleil A."/>
            <person name="Alvarado L."/>
            <person name="Berlin A.M."/>
            <person name="Chapman S.B."/>
            <person name="Dewar J."/>
            <person name="Goldberg J."/>
            <person name="Griggs A."/>
            <person name="Gujja S."/>
            <person name="Hansen M."/>
            <person name="Howarth C."/>
            <person name="Imamovic A."/>
            <person name="Larimer J."/>
            <person name="McCowan C."/>
            <person name="Murphy C."/>
            <person name="Pearson M."/>
            <person name="Priest M."/>
            <person name="Roberts A."/>
            <person name="Saif S."/>
            <person name="Shea T."/>
            <person name="Sykes S."/>
            <person name="Wortman J."/>
            <person name="Nusbaum C."/>
            <person name="Birren B."/>
        </authorList>
    </citation>
    <scope>NUCLEOTIDE SEQUENCE</scope>
    <source>
        <strain evidence="3">CBS 10737</strain>
    </source>
</reference>
<feature type="compositionally biased region" description="Low complexity" evidence="1">
    <location>
        <begin position="1271"/>
        <end position="1286"/>
    </location>
</feature>
<dbReference type="PANTHER" id="PTHR11200">
    <property type="entry name" value="INOSITOL 5-PHOSPHATASE"/>
    <property type="match status" value="1"/>
</dbReference>
<feature type="compositionally biased region" description="Basic and acidic residues" evidence="1">
    <location>
        <begin position="208"/>
        <end position="268"/>
    </location>
</feature>
<feature type="compositionally biased region" description="Polar residues" evidence="1">
    <location>
        <begin position="1242"/>
        <end position="1270"/>
    </location>
</feature>
<sequence>MPRRFHLLRRNHDSSGNIKPSSVDSSTNDQEPSSAIKNRLHALFTTSQVKNNDQEPEAGPSRSSQYPYDEKENRCNKSTEHSSTRAAPDDGLIRSRTLPIDGQNGEHGVAQSVTIPKKNQRDAIKVLMVTWNMGDALPKGDLSVLFGQIPPYQPETPTGTIPKLPVENVHPYHIVVVAGQECPTLSGAPRGLGGGLVKGVTLRHKKDKEKEKDREKEKEKVIEKEKEDMNADRDKADKSDAKEKLNTKGKPELKLKKDTLEVDREDAGSRSADQEESSEDETPKESSERASRASSPMTPHTPFMHRGQPTAKGWSQMLDDYFCGINARTSEPLPSSYNSSSPVPSQPPFLPHPPPSAFPVHPSLLRSASAPITPVTSSIAVPPRAPNNILGTYHLALSPSPLARSGSSFESSSASSSTSEADESYLMINQRSTDNHHPPSSPSKNTEKDRPELIIPNEEVISTHNGNGSYVHVVKERLLGMYLTVYVYKGCEHLIQGTDKDLVTAGLAGGRVGNKGGIGISLKLADHRFLFINSHLAAHTGRMHARLSNISKIKSELRLDCFLPKDDPRATAEDITDRFDTVLWCGDLNFRIELSRLHADWLIEQKKYSELLMWDQLKLAMKDPNLNPFPGFEEGPIDFPCTFKYDVWKSVRATNREIRKSTKRRKSTASTASADFGSSANIAKNLSYVPEGDAIEEVDDDNPDTSLTRESLPKANGSDDEMTEGNFSRRSFESSRYTSGAGTDIEEDSDDIPATYRNQHQHQHRPFEVALKEKTRHLLGLVKMDGILTSSPRRPGAGIGRKVSVKRKISLKRQKDLMEGYESRRTSVSSFQEHTDQPSTPTSEGHRRVSTSSRYDGSNEGPMLDGLGLAPPIVESSSSVYSSSPPREKEKDKPPLTRRLSIMKRTMSNRSVKNASNLEDDDDEEEVPDEIDRREGVYDTSKKQRVPSWCDRVLWKSHITPDPEDDSSHAKSVRLDVDSHTPFHRLSNVFSNLGGHLKIQMTRTASMDPGPADRMNLRIRTSNSPEESVQPILSEPSLVASPPDSPTFSPKINTTGEGLIPLPRKPSPIRPVPSSSPSKDGKRVFFSNTAPDRLIPSMGIGMIRSGSAPGEHRPKLDKRPASASGRLPMLSSDVSTTPEEAEGNQNKITFDSPISPTVDTLRSGPMTRNGRVRSNSDSTGLEGKKDEEKKKGRISDGILEIDRKPTANVKIHTNSKDSSRESSPERKLLKIFDLDKRIRTISNSTPSEHKSSTSFKNLLHPSESSTSMHRISTIHTSTQPTQTSSTGLGVETNGKLGGRESDKHTFIKFIKDLPSWLHRSSSHAPEDILIHVQDQNENEIEKIWKKGEVRCLHYGTIDDAGMRLLEGRSDHRPAIFAGAVYV</sequence>
<feature type="compositionally biased region" description="Polar residues" evidence="1">
    <location>
        <begin position="725"/>
        <end position="741"/>
    </location>
</feature>
<feature type="compositionally biased region" description="Basic and acidic residues" evidence="1">
    <location>
        <begin position="813"/>
        <end position="825"/>
    </location>
</feature>
<feature type="compositionally biased region" description="Polar residues" evidence="1">
    <location>
        <begin position="1132"/>
        <end position="1160"/>
    </location>
</feature>
<keyword evidence="4" id="KW-1185">Reference proteome</keyword>
<dbReference type="InterPro" id="IPR036691">
    <property type="entry name" value="Endo/exonu/phosph_ase_sf"/>
</dbReference>
<feature type="compositionally biased region" description="Basic and acidic residues" evidence="1">
    <location>
        <begin position="1182"/>
        <end position="1205"/>
    </location>
</feature>
<feature type="compositionally biased region" description="Basic and acidic residues" evidence="1">
    <location>
        <begin position="68"/>
        <end position="93"/>
    </location>
</feature>
<feature type="compositionally biased region" description="Polar residues" evidence="1">
    <location>
        <begin position="14"/>
        <end position="36"/>
    </location>
</feature>
<feature type="compositionally biased region" description="Basic and acidic residues" evidence="1">
    <location>
        <begin position="886"/>
        <end position="895"/>
    </location>
</feature>
<feature type="compositionally biased region" description="Polar residues" evidence="1">
    <location>
        <begin position="826"/>
        <end position="843"/>
    </location>
</feature>
<evidence type="ECO:0000313" key="3">
    <source>
        <dbReference type="EMBL" id="WWC69556.1"/>
    </source>
</evidence>
<dbReference type="Gene3D" id="3.60.10.10">
    <property type="entry name" value="Endonuclease/exonuclease/phosphatase"/>
    <property type="match status" value="2"/>
</dbReference>
<gene>
    <name evidence="3" type="ORF">I206_103498</name>
</gene>
<evidence type="ECO:0000313" key="4">
    <source>
        <dbReference type="Proteomes" id="UP000094020"/>
    </source>
</evidence>
<feature type="compositionally biased region" description="Basic and acidic residues" evidence="1">
    <location>
        <begin position="281"/>
        <end position="291"/>
    </location>
</feature>
<organism evidence="3 4">
    <name type="scientific">Kwoniella pini CBS 10737</name>
    <dbReference type="NCBI Taxonomy" id="1296096"/>
    <lineage>
        <taxon>Eukaryota</taxon>
        <taxon>Fungi</taxon>
        <taxon>Dikarya</taxon>
        <taxon>Basidiomycota</taxon>
        <taxon>Agaricomycotina</taxon>
        <taxon>Tremellomycetes</taxon>
        <taxon>Tremellales</taxon>
        <taxon>Cryptococcaceae</taxon>
        <taxon>Kwoniella</taxon>
    </lineage>
</organism>
<feature type="region of interest" description="Disordered" evidence="1">
    <location>
        <begin position="1056"/>
        <end position="1228"/>
    </location>
</feature>
<feature type="compositionally biased region" description="Acidic residues" evidence="1">
    <location>
        <begin position="694"/>
        <end position="703"/>
    </location>
</feature>
<feature type="compositionally biased region" description="Polar residues" evidence="1">
    <location>
        <begin position="906"/>
        <end position="917"/>
    </location>
</feature>
<feature type="region of interest" description="Disordered" evidence="1">
    <location>
        <begin position="1"/>
        <end position="107"/>
    </location>
</feature>
<dbReference type="RefSeq" id="XP_070058880.1">
    <property type="nucleotide sequence ID" value="XM_070202779.1"/>
</dbReference>
<dbReference type="KEGG" id="kpin:30169867"/>
<dbReference type="EMBL" id="CP144522">
    <property type="protein sequence ID" value="WWC69556.1"/>
    <property type="molecule type" value="Genomic_DNA"/>
</dbReference>
<dbReference type="InterPro" id="IPR000300">
    <property type="entry name" value="IPPc"/>
</dbReference>
<dbReference type="GeneID" id="30169867"/>
<dbReference type="FunFam" id="3.60.10.10:FF:000106">
    <property type="entry name" value="Unplaced genomic scaffold supercont1.219, whole genome shotgun sequence"/>
    <property type="match status" value="1"/>
</dbReference>
<feature type="region of interest" description="Disordered" evidence="1">
    <location>
        <begin position="694"/>
        <end position="751"/>
    </location>
</feature>
<accession>A0AAJ8MN36</accession>
<feature type="region of interest" description="Disordered" evidence="1">
    <location>
        <begin position="1242"/>
        <end position="1297"/>
    </location>
</feature>
<proteinExistence type="predicted"/>
<feature type="region of interest" description="Disordered" evidence="1">
    <location>
        <begin position="326"/>
        <end position="356"/>
    </location>
</feature>
<feature type="domain" description="Inositol polyphosphate-related phosphatase" evidence="2">
    <location>
        <begin position="421"/>
        <end position="693"/>
    </location>
</feature>
<feature type="compositionally biased region" description="Basic and acidic residues" evidence="1">
    <location>
        <begin position="1110"/>
        <end position="1120"/>
    </location>
</feature>